<sequence>MELPTQILLTYGYLLLFGWVLVEQFGIPLPATPVLLAAGAMSAEHQISFVVAFLAGLLACMTADTTWFLIGRRYGHHVLRILCKLSMEPTICVRRTQDSFGRRRGTMLMFAKFVPGLATLAAPVAGQNGMGLAKFLFFDSIGATLWLLALLSGGRLFGDALKRDPGLLNWVGRFSGALLLLGILGFFIVRVYRRRMVLKKLVASRLEPEELKAQLDSGEQVYIVDLRHPLELVAEPFTLPSALHFSPDALAARHIEIPRDRDVVLFCTCPSEATAAKTAMTLHKLGIERVRPLRGGYDEWKRLGFPLDAIPPVNPVIPVSEVVRELYRAH</sequence>
<dbReference type="GO" id="GO:0005886">
    <property type="term" value="C:plasma membrane"/>
    <property type="evidence" value="ECO:0007669"/>
    <property type="project" value="UniProtKB-SubCell"/>
</dbReference>
<dbReference type="InterPro" id="IPR051311">
    <property type="entry name" value="DedA_domain"/>
</dbReference>
<dbReference type="SUPFAM" id="SSF52821">
    <property type="entry name" value="Rhodanese/Cell cycle control phosphatase"/>
    <property type="match status" value="1"/>
</dbReference>
<dbReference type="Pfam" id="PF09335">
    <property type="entry name" value="VTT_dom"/>
    <property type="match status" value="1"/>
</dbReference>
<name>A0AAU7DG78_9BACT</name>
<dbReference type="SMART" id="SM00450">
    <property type="entry name" value="RHOD"/>
    <property type="match status" value="1"/>
</dbReference>
<organism evidence="8">
    <name type="scientific">Telmatobacter sp. DSM 110680</name>
    <dbReference type="NCBI Taxonomy" id="3036704"/>
    <lineage>
        <taxon>Bacteria</taxon>
        <taxon>Pseudomonadati</taxon>
        <taxon>Acidobacteriota</taxon>
        <taxon>Terriglobia</taxon>
        <taxon>Terriglobales</taxon>
        <taxon>Acidobacteriaceae</taxon>
        <taxon>Telmatobacter</taxon>
    </lineage>
</organism>
<dbReference type="InterPro" id="IPR036873">
    <property type="entry name" value="Rhodanese-like_dom_sf"/>
</dbReference>
<keyword evidence="4 6" id="KW-1133">Transmembrane helix</keyword>
<keyword evidence="2" id="KW-1003">Cell membrane</keyword>
<dbReference type="InterPro" id="IPR032816">
    <property type="entry name" value="VTT_dom"/>
</dbReference>
<feature type="domain" description="Rhodanese" evidence="7">
    <location>
        <begin position="217"/>
        <end position="309"/>
    </location>
</feature>
<evidence type="ECO:0000256" key="1">
    <source>
        <dbReference type="ARBA" id="ARBA00004651"/>
    </source>
</evidence>
<dbReference type="EMBL" id="CP121196">
    <property type="protein sequence ID" value="XBH16804.1"/>
    <property type="molecule type" value="Genomic_DNA"/>
</dbReference>
<proteinExistence type="predicted"/>
<dbReference type="InterPro" id="IPR001763">
    <property type="entry name" value="Rhodanese-like_dom"/>
</dbReference>
<feature type="transmembrane region" description="Helical" evidence="6">
    <location>
        <begin position="170"/>
        <end position="192"/>
    </location>
</feature>
<reference evidence="8" key="1">
    <citation type="submission" date="2023-03" db="EMBL/GenBank/DDBJ databases">
        <title>Edaphobacter sp.</title>
        <authorList>
            <person name="Huber K.J."/>
            <person name="Papendorf J."/>
            <person name="Pilke C."/>
            <person name="Bunk B."/>
            <person name="Sproeer C."/>
            <person name="Pester M."/>
        </authorList>
    </citation>
    <scope>NUCLEOTIDE SEQUENCE</scope>
    <source>
        <strain evidence="8">DSM 110680</strain>
    </source>
</reference>
<keyword evidence="3 6" id="KW-0812">Transmembrane</keyword>
<evidence type="ECO:0000259" key="7">
    <source>
        <dbReference type="PROSITE" id="PS50206"/>
    </source>
</evidence>
<feature type="transmembrane region" description="Helical" evidence="6">
    <location>
        <begin position="47"/>
        <end position="70"/>
    </location>
</feature>
<dbReference type="Pfam" id="PF00581">
    <property type="entry name" value="Rhodanese"/>
    <property type="match status" value="1"/>
</dbReference>
<protein>
    <submittedName>
        <fullName evidence="8">VTT domain-containing protein</fullName>
    </submittedName>
</protein>
<evidence type="ECO:0000256" key="2">
    <source>
        <dbReference type="ARBA" id="ARBA00022475"/>
    </source>
</evidence>
<evidence type="ECO:0000256" key="4">
    <source>
        <dbReference type="ARBA" id="ARBA00022989"/>
    </source>
</evidence>
<gene>
    <name evidence="8" type="ORF">P8935_19785</name>
</gene>
<evidence type="ECO:0000256" key="3">
    <source>
        <dbReference type="ARBA" id="ARBA00022692"/>
    </source>
</evidence>
<evidence type="ECO:0000313" key="8">
    <source>
        <dbReference type="EMBL" id="XBH16804.1"/>
    </source>
</evidence>
<dbReference type="PANTHER" id="PTHR42709">
    <property type="entry name" value="ALKALINE PHOSPHATASE LIKE PROTEIN"/>
    <property type="match status" value="1"/>
</dbReference>
<keyword evidence="5 6" id="KW-0472">Membrane</keyword>
<comment type="subcellular location">
    <subcellularLocation>
        <location evidence="1">Cell membrane</location>
        <topology evidence="1">Multi-pass membrane protein</topology>
    </subcellularLocation>
</comment>
<dbReference type="PROSITE" id="PS50206">
    <property type="entry name" value="RHODANESE_3"/>
    <property type="match status" value="1"/>
</dbReference>
<dbReference type="RefSeq" id="WP_348262032.1">
    <property type="nucleotide sequence ID" value="NZ_CP121196.1"/>
</dbReference>
<dbReference type="PANTHER" id="PTHR42709:SF6">
    <property type="entry name" value="UNDECAPRENYL PHOSPHATE TRANSPORTER A"/>
    <property type="match status" value="1"/>
</dbReference>
<feature type="transmembrane region" description="Helical" evidence="6">
    <location>
        <begin position="135"/>
        <end position="158"/>
    </location>
</feature>
<evidence type="ECO:0000256" key="5">
    <source>
        <dbReference type="ARBA" id="ARBA00023136"/>
    </source>
</evidence>
<evidence type="ECO:0000256" key="6">
    <source>
        <dbReference type="SAM" id="Phobius"/>
    </source>
</evidence>
<feature type="transmembrane region" description="Helical" evidence="6">
    <location>
        <begin position="7"/>
        <end position="27"/>
    </location>
</feature>
<dbReference type="AlphaFoldDB" id="A0AAU7DG78"/>
<dbReference type="Gene3D" id="3.40.250.10">
    <property type="entry name" value="Rhodanese-like domain"/>
    <property type="match status" value="1"/>
</dbReference>
<accession>A0AAU7DG78</accession>